<comment type="subcellular location">
    <subcellularLocation>
        <location evidence="1">Membrane</location>
        <topology evidence="1">Multi-pass membrane protein</topology>
    </subcellularLocation>
</comment>
<gene>
    <name evidence="8" type="ORF">ALC57_13423</name>
</gene>
<dbReference type="PANTHER" id="PTHR23302">
    <property type="entry name" value="TRANSMEMBRANE CHANNEL-RELATED"/>
    <property type="match status" value="1"/>
</dbReference>
<keyword evidence="5 6" id="KW-0472">Membrane</keyword>
<dbReference type="AlphaFoldDB" id="A0A195DN52"/>
<keyword evidence="9" id="KW-1185">Reference proteome</keyword>
<accession>A0A195DN52</accession>
<evidence type="ECO:0000256" key="2">
    <source>
        <dbReference type="ARBA" id="ARBA00006510"/>
    </source>
</evidence>
<feature type="non-terminal residue" evidence="8">
    <location>
        <position position="1"/>
    </location>
</feature>
<dbReference type="EMBL" id="KQ980713">
    <property type="protein sequence ID" value="KYN14256.1"/>
    <property type="molecule type" value="Genomic_DNA"/>
</dbReference>
<evidence type="ECO:0000256" key="4">
    <source>
        <dbReference type="ARBA" id="ARBA00022989"/>
    </source>
</evidence>
<dbReference type="Proteomes" id="UP000078492">
    <property type="component" value="Unassembled WGS sequence"/>
</dbReference>
<feature type="transmembrane region" description="Helical" evidence="6">
    <location>
        <begin position="475"/>
        <end position="494"/>
    </location>
</feature>
<dbReference type="GO" id="GO:0005886">
    <property type="term" value="C:plasma membrane"/>
    <property type="evidence" value="ECO:0007669"/>
    <property type="project" value="InterPro"/>
</dbReference>
<feature type="domain" description="TMC" evidence="7">
    <location>
        <begin position="466"/>
        <end position="571"/>
    </location>
</feature>
<evidence type="ECO:0000259" key="7">
    <source>
        <dbReference type="Pfam" id="PF07810"/>
    </source>
</evidence>
<feature type="transmembrane region" description="Helical" evidence="6">
    <location>
        <begin position="538"/>
        <end position="555"/>
    </location>
</feature>
<feature type="transmembrane region" description="Helical" evidence="6">
    <location>
        <begin position="272"/>
        <end position="291"/>
    </location>
</feature>
<dbReference type="Pfam" id="PF07810">
    <property type="entry name" value="TMC"/>
    <property type="match status" value="1"/>
</dbReference>
<feature type="transmembrane region" description="Helical" evidence="6">
    <location>
        <begin position="637"/>
        <end position="657"/>
    </location>
</feature>
<dbReference type="InterPro" id="IPR012496">
    <property type="entry name" value="TMC_dom"/>
</dbReference>
<proteinExistence type="inferred from homology"/>
<evidence type="ECO:0000256" key="5">
    <source>
        <dbReference type="ARBA" id="ARBA00023136"/>
    </source>
</evidence>
<dbReference type="STRING" id="471704.A0A195DN52"/>
<keyword evidence="3 6" id="KW-0812">Transmembrane</keyword>
<dbReference type="GO" id="GO:0008381">
    <property type="term" value="F:mechanosensitive monoatomic ion channel activity"/>
    <property type="evidence" value="ECO:0007669"/>
    <property type="project" value="TreeGrafter"/>
</dbReference>
<comment type="similarity">
    <text evidence="2">Belongs to the TMC family.</text>
</comment>
<reference evidence="8 9" key="1">
    <citation type="submission" date="2015-09" db="EMBL/GenBank/DDBJ databases">
        <title>Trachymyrmex cornetzi WGS genome.</title>
        <authorList>
            <person name="Nygaard S."/>
            <person name="Hu H."/>
            <person name="Boomsma J."/>
            <person name="Zhang G."/>
        </authorList>
    </citation>
    <scope>NUCLEOTIDE SEQUENCE [LARGE SCALE GENOMIC DNA]</scope>
    <source>
        <strain evidence="8">Tcor2-1</strain>
        <tissue evidence="8">Whole body</tissue>
    </source>
</reference>
<evidence type="ECO:0000313" key="9">
    <source>
        <dbReference type="Proteomes" id="UP000078492"/>
    </source>
</evidence>
<feature type="transmembrane region" description="Helical" evidence="6">
    <location>
        <begin position="576"/>
        <end position="596"/>
    </location>
</feature>
<sequence>ISIDFIRMLSEIQEAEVCESFDQSIQMEQLLPMELRRKRERMPDNLDSIIPYATLRMPNSAHLSNEECANVIASHLQSSKKFMHDDPKLEQFRMETVRTIPQCLAVKQFVKSQLLETVNQKTTKRSISCWKLFKYNVSLKFAKIWVTMQNFFSTMKLWHRTIKTIESHHGSGIATYFKFLRWLLFLNTISCILSVSFIVIPQSLDQVYVSNFTSNNIKVLDFLTGSHVLNNIAHISQYFALQGFLSHTIMYYGFYSNGTVDVSFGTKYSIPFAYFLTLLFCYVVTFVILSLKVISSYRKSYVETRGKVHNLYSSKIFCGWDFSISSPKTAVLQSASIYKELEELLAETKQHMRLHWCTKFLLIIIQFAVTSIVIFMIFGAGALVWMLLSRYNIIEAPVTISIMIVPIVITAIIHIFPAIISYLASLERYNNKRTELYVTIVRNYAVAAIIIGTLFVFWIIHSASHCWQTHLGEEIYRLIVLDFIALLFGVFLHFTRSVLYKRYSTKVGRPEFDIARSTLNLIYNQMLFWMGFYFSPLISIMIMIKLIFTFYMKRYELKRYYQRPSQPWRAAQTQTLFLALTFLSIIVILFTIGYVITNVESNKCGPFRNHRHTWNFIVDGMFSLKKDSTFWKIISELASPVTGAVILIGMSIAVYCLRAKAEASKEISQIFSNMLLLQSQDKQFLINSFGKCAKNKRAFVPNEINFDQDIRHAEQDRTNEEVLLHRHNLPSTSFEKR</sequence>
<name>A0A195DN52_9HYME</name>
<evidence type="ECO:0000256" key="1">
    <source>
        <dbReference type="ARBA" id="ARBA00004141"/>
    </source>
</evidence>
<feature type="transmembrane region" description="Helical" evidence="6">
    <location>
        <begin position="179"/>
        <end position="200"/>
    </location>
</feature>
<evidence type="ECO:0000313" key="8">
    <source>
        <dbReference type="EMBL" id="KYN14256.1"/>
    </source>
</evidence>
<dbReference type="InterPro" id="IPR038900">
    <property type="entry name" value="TMC"/>
</dbReference>
<keyword evidence="4 6" id="KW-1133">Transmembrane helix</keyword>
<evidence type="ECO:0000256" key="6">
    <source>
        <dbReference type="SAM" id="Phobius"/>
    </source>
</evidence>
<organism evidence="8 9">
    <name type="scientific">Trachymyrmex cornetzi</name>
    <dbReference type="NCBI Taxonomy" id="471704"/>
    <lineage>
        <taxon>Eukaryota</taxon>
        <taxon>Metazoa</taxon>
        <taxon>Ecdysozoa</taxon>
        <taxon>Arthropoda</taxon>
        <taxon>Hexapoda</taxon>
        <taxon>Insecta</taxon>
        <taxon>Pterygota</taxon>
        <taxon>Neoptera</taxon>
        <taxon>Endopterygota</taxon>
        <taxon>Hymenoptera</taxon>
        <taxon>Apocrita</taxon>
        <taxon>Aculeata</taxon>
        <taxon>Formicoidea</taxon>
        <taxon>Formicidae</taxon>
        <taxon>Myrmicinae</taxon>
        <taxon>Trachymyrmex</taxon>
    </lineage>
</organism>
<protein>
    <submittedName>
        <fullName evidence="8">Transmembrane channel-like protein 5</fullName>
    </submittedName>
</protein>
<evidence type="ECO:0000256" key="3">
    <source>
        <dbReference type="ARBA" id="ARBA00022692"/>
    </source>
</evidence>
<feature type="transmembrane region" description="Helical" evidence="6">
    <location>
        <begin position="400"/>
        <end position="423"/>
    </location>
</feature>
<feature type="transmembrane region" description="Helical" evidence="6">
    <location>
        <begin position="360"/>
        <end position="388"/>
    </location>
</feature>
<feature type="transmembrane region" description="Helical" evidence="6">
    <location>
        <begin position="444"/>
        <end position="463"/>
    </location>
</feature>
<dbReference type="PANTHER" id="PTHR23302:SF43">
    <property type="entry name" value="TMC DOMAIN-CONTAINING PROTEIN"/>
    <property type="match status" value="1"/>
</dbReference>